<dbReference type="Proteomes" id="UP000229314">
    <property type="component" value="Plasmid pTT13-3"/>
</dbReference>
<evidence type="ECO:0000256" key="2">
    <source>
        <dbReference type="SAM" id="SignalP"/>
    </source>
</evidence>
<dbReference type="RefSeq" id="WP_099650646.1">
    <property type="nucleotide sequence ID" value="NZ_CAJGAB010000026.1"/>
</dbReference>
<dbReference type="GeneID" id="78900615"/>
<keyword evidence="2" id="KW-0732">Signal</keyword>
<evidence type="ECO:0000313" key="4">
    <source>
        <dbReference type="Proteomes" id="UP000229314"/>
    </source>
</evidence>
<feature type="compositionally biased region" description="Gly residues" evidence="1">
    <location>
        <begin position="29"/>
        <end position="52"/>
    </location>
</feature>
<reference evidence="3 4" key="1">
    <citation type="submission" date="2017-10" db="EMBL/GenBank/DDBJ databases">
        <title>Complete genome sequence of Paracoccus yeei TT13 isolated from human skin.</title>
        <authorList>
            <person name="Lee K."/>
            <person name="Lim J.Y."/>
            <person name="Hwang I."/>
        </authorList>
    </citation>
    <scope>NUCLEOTIDE SEQUENCE [LARGE SCALE GENOMIC DNA]</scope>
    <source>
        <strain evidence="3 4">TT13</strain>
        <plasmid evidence="4">Plasmid ptt13-3</plasmid>
    </source>
</reference>
<organism evidence="3 4">
    <name type="scientific">Paracoccus yeei</name>
    <dbReference type="NCBI Taxonomy" id="147645"/>
    <lineage>
        <taxon>Bacteria</taxon>
        <taxon>Pseudomonadati</taxon>
        <taxon>Pseudomonadota</taxon>
        <taxon>Alphaproteobacteria</taxon>
        <taxon>Rhodobacterales</taxon>
        <taxon>Paracoccaceae</taxon>
        <taxon>Paracoccus</taxon>
    </lineage>
</organism>
<sequence>MSTARKILVLLFLAAQLLAPGLAYAQGRGGPGGGGSGPGGGMGPGRFDGPGSMGPESRFPGPRGLSDQDTARRAVERREALPLERIIASLRLHSAGQIVNAALVRYKGVLYYRLTVLEPSGEVREMDFVAGTGEAVELK</sequence>
<evidence type="ECO:0008006" key="5">
    <source>
        <dbReference type="Google" id="ProtNLM"/>
    </source>
</evidence>
<dbReference type="AlphaFoldDB" id="A0A2D2C768"/>
<feature type="chain" id="PRO_5013749811" description="PepSY domain-containing protein" evidence="2">
    <location>
        <begin position="26"/>
        <end position="139"/>
    </location>
</feature>
<evidence type="ECO:0000313" key="3">
    <source>
        <dbReference type="EMBL" id="ATQ58317.1"/>
    </source>
</evidence>
<dbReference type="EMBL" id="CP024425">
    <property type="protein sequence ID" value="ATQ58317.1"/>
    <property type="molecule type" value="Genomic_DNA"/>
</dbReference>
<protein>
    <recommendedName>
        <fullName evidence="5">PepSY domain-containing protein</fullName>
    </recommendedName>
</protein>
<feature type="region of interest" description="Disordered" evidence="1">
    <location>
        <begin position="29"/>
        <end position="73"/>
    </location>
</feature>
<keyword evidence="3" id="KW-0614">Plasmid</keyword>
<accession>A0A2D2C768</accession>
<proteinExistence type="predicted"/>
<gene>
    <name evidence="3" type="ORF">PYTT13_21085</name>
</gene>
<geneLocation type="plasmid" evidence="4">
    <name>ptt13-3</name>
</geneLocation>
<name>A0A2D2C768_9RHOB</name>
<feature type="signal peptide" evidence="2">
    <location>
        <begin position="1"/>
        <end position="25"/>
    </location>
</feature>
<evidence type="ECO:0000256" key="1">
    <source>
        <dbReference type="SAM" id="MobiDB-lite"/>
    </source>
</evidence>